<dbReference type="Proteomes" id="UP001336250">
    <property type="component" value="Unassembled WGS sequence"/>
</dbReference>
<keyword evidence="3" id="KW-0472">Membrane</keyword>
<evidence type="ECO:0000313" key="5">
    <source>
        <dbReference type="Proteomes" id="UP001336250"/>
    </source>
</evidence>
<evidence type="ECO:0000256" key="3">
    <source>
        <dbReference type="SAM" id="Phobius"/>
    </source>
</evidence>
<feature type="transmembrane region" description="Helical" evidence="3">
    <location>
        <begin position="170"/>
        <end position="191"/>
    </location>
</feature>
<keyword evidence="5" id="KW-1185">Reference proteome</keyword>
<dbReference type="GO" id="GO:0016020">
    <property type="term" value="C:membrane"/>
    <property type="evidence" value="ECO:0007669"/>
    <property type="project" value="InterPro"/>
</dbReference>
<sequence>MHPPETLARTAAGTPAHTLRRDAGREFAAMALVAGAAAMAVAALAGLGGDYPAKAVTLYAMAAALAWRGLGAHAPHARFGAGNRLTLARLANVVLLAALVGEAPADPRQLAWGIVVAATLGAVLDAADGPLARAAGLASEFGARFDMETDALLTLVLCALLVQFDKVGAWVLASGLMRYAFVLAALRWPWLAAPLPPSRRRQAVCVVQITCLIVCLGPIVPRPGATALAAFALAALALSFAVDVRWLSRHRHPPQEVSR</sequence>
<evidence type="ECO:0000313" key="4">
    <source>
        <dbReference type="EMBL" id="MEF7616568.1"/>
    </source>
</evidence>
<dbReference type="GO" id="GO:0016780">
    <property type="term" value="F:phosphotransferase activity, for other substituted phosphate groups"/>
    <property type="evidence" value="ECO:0007669"/>
    <property type="project" value="InterPro"/>
</dbReference>
<evidence type="ECO:0000256" key="2">
    <source>
        <dbReference type="RuleBase" id="RU003750"/>
    </source>
</evidence>
<keyword evidence="3" id="KW-0812">Transmembrane</keyword>
<dbReference type="InterPro" id="IPR043130">
    <property type="entry name" value="CDP-OH_PTrfase_TM_dom"/>
</dbReference>
<gene>
    <name evidence="4" type="ORF">V4F39_21820</name>
</gene>
<dbReference type="Gene3D" id="1.20.120.1760">
    <property type="match status" value="1"/>
</dbReference>
<comment type="similarity">
    <text evidence="2">Belongs to the CDP-alcohol phosphatidyltransferase class-I family.</text>
</comment>
<dbReference type="InterPro" id="IPR000462">
    <property type="entry name" value="CDP-OH_P_trans"/>
</dbReference>
<feature type="transmembrane region" description="Helical" evidence="3">
    <location>
        <begin position="203"/>
        <end position="221"/>
    </location>
</feature>
<dbReference type="AlphaFoldDB" id="A0AAW9QJM2"/>
<dbReference type="RefSeq" id="WP_332292103.1">
    <property type="nucleotide sequence ID" value="NZ_JAZIBG010000046.1"/>
</dbReference>
<feature type="transmembrane region" description="Helical" evidence="3">
    <location>
        <begin position="227"/>
        <end position="247"/>
    </location>
</feature>
<organism evidence="4 5">
    <name type="scientific">Aquincola agrisoli</name>
    <dbReference type="NCBI Taxonomy" id="3119538"/>
    <lineage>
        <taxon>Bacteria</taxon>
        <taxon>Pseudomonadati</taxon>
        <taxon>Pseudomonadota</taxon>
        <taxon>Betaproteobacteria</taxon>
        <taxon>Burkholderiales</taxon>
        <taxon>Sphaerotilaceae</taxon>
        <taxon>Aquincola</taxon>
    </lineage>
</organism>
<reference evidence="4 5" key="1">
    <citation type="submission" date="2024-02" db="EMBL/GenBank/DDBJ databases">
        <title>Genome sequence of Aquincola sp. MAHUQ-54.</title>
        <authorList>
            <person name="Huq M.A."/>
        </authorList>
    </citation>
    <scope>NUCLEOTIDE SEQUENCE [LARGE SCALE GENOMIC DNA]</scope>
    <source>
        <strain evidence="4 5">MAHUQ-54</strain>
    </source>
</reference>
<proteinExistence type="inferred from homology"/>
<feature type="transmembrane region" description="Helical" evidence="3">
    <location>
        <begin position="27"/>
        <end position="49"/>
    </location>
</feature>
<name>A0AAW9QJM2_9BURK</name>
<dbReference type="EMBL" id="JAZIBG010000046">
    <property type="protein sequence ID" value="MEF7616568.1"/>
    <property type="molecule type" value="Genomic_DNA"/>
</dbReference>
<dbReference type="GO" id="GO:0008654">
    <property type="term" value="P:phospholipid biosynthetic process"/>
    <property type="evidence" value="ECO:0007669"/>
    <property type="project" value="InterPro"/>
</dbReference>
<evidence type="ECO:0000256" key="1">
    <source>
        <dbReference type="ARBA" id="ARBA00022679"/>
    </source>
</evidence>
<accession>A0AAW9QJM2</accession>
<protein>
    <submittedName>
        <fullName evidence="4">CDP-alcohol phosphatidyltransferase family protein</fullName>
    </submittedName>
</protein>
<dbReference type="PROSITE" id="PS00379">
    <property type="entry name" value="CDP_ALCOHOL_P_TRANSF"/>
    <property type="match status" value="1"/>
</dbReference>
<dbReference type="InterPro" id="IPR048254">
    <property type="entry name" value="CDP_ALCOHOL_P_TRANSF_CS"/>
</dbReference>
<keyword evidence="3" id="KW-1133">Transmembrane helix</keyword>
<keyword evidence="1 2" id="KW-0808">Transferase</keyword>
<dbReference type="Pfam" id="PF01066">
    <property type="entry name" value="CDP-OH_P_transf"/>
    <property type="match status" value="1"/>
</dbReference>
<comment type="caution">
    <text evidence="4">The sequence shown here is derived from an EMBL/GenBank/DDBJ whole genome shotgun (WGS) entry which is preliminary data.</text>
</comment>